<dbReference type="EMBL" id="DSMG01000210">
    <property type="protein sequence ID" value="HDX33909.1"/>
    <property type="molecule type" value="Genomic_DNA"/>
</dbReference>
<comment type="caution">
    <text evidence="1">The sequence shown here is derived from an EMBL/GenBank/DDBJ whole genome shotgun (WGS) entry which is preliminary data.</text>
</comment>
<name>A0A7C1K1X0_9CHLR</name>
<proteinExistence type="predicted"/>
<evidence type="ECO:0000313" key="1">
    <source>
        <dbReference type="EMBL" id="HDX33909.1"/>
    </source>
</evidence>
<protein>
    <submittedName>
        <fullName evidence="1">Uncharacterized protein</fullName>
    </submittedName>
</protein>
<accession>A0A7C1K1X0</accession>
<dbReference type="AlphaFoldDB" id="A0A7C1K1X0"/>
<sequence>MNAFLVKKVQAALYPNRQKPSIVTQRLERHHRAKSLPQQQTQMPENDLPQLRRLDYALWGNGISSIKIWRISRKISFNCKIV</sequence>
<gene>
    <name evidence="1" type="ORF">ENQ20_20865</name>
</gene>
<organism evidence="1">
    <name type="scientific">Caldilinea aerophila</name>
    <dbReference type="NCBI Taxonomy" id="133453"/>
    <lineage>
        <taxon>Bacteria</taxon>
        <taxon>Bacillati</taxon>
        <taxon>Chloroflexota</taxon>
        <taxon>Caldilineae</taxon>
        <taxon>Caldilineales</taxon>
        <taxon>Caldilineaceae</taxon>
        <taxon>Caldilinea</taxon>
    </lineage>
</organism>
<reference evidence="1" key="1">
    <citation type="journal article" date="2020" name="mSystems">
        <title>Genome- and Community-Level Interaction Insights into Carbon Utilization and Element Cycling Functions of Hydrothermarchaeota in Hydrothermal Sediment.</title>
        <authorList>
            <person name="Zhou Z."/>
            <person name="Liu Y."/>
            <person name="Xu W."/>
            <person name="Pan J."/>
            <person name="Luo Z.H."/>
            <person name="Li M."/>
        </authorList>
    </citation>
    <scope>NUCLEOTIDE SEQUENCE [LARGE SCALE GENOMIC DNA]</scope>
    <source>
        <strain evidence="1">SpSt-289</strain>
    </source>
</reference>